<dbReference type="GO" id="GO:0016209">
    <property type="term" value="F:antioxidant activity"/>
    <property type="evidence" value="ECO:0007669"/>
    <property type="project" value="InterPro"/>
</dbReference>
<organism evidence="6 7">
    <name type="scientific">Dysgonomonas alginatilytica</name>
    <dbReference type="NCBI Taxonomy" id="1605892"/>
    <lineage>
        <taxon>Bacteria</taxon>
        <taxon>Pseudomonadati</taxon>
        <taxon>Bacteroidota</taxon>
        <taxon>Bacteroidia</taxon>
        <taxon>Bacteroidales</taxon>
        <taxon>Dysgonomonadaceae</taxon>
        <taxon>Dysgonomonas</taxon>
    </lineage>
</organism>
<accession>A0A2V3PTP1</accession>
<dbReference type="GO" id="GO:0030313">
    <property type="term" value="C:cell envelope"/>
    <property type="evidence" value="ECO:0007669"/>
    <property type="project" value="UniProtKB-SubCell"/>
</dbReference>
<dbReference type="GO" id="GO:0016491">
    <property type="term" value="F:oxidoreductase activity"/>
    <property type="evidence" value="ECO:0007669"/>
    <property type="project" value="InterPro"/>
</dbReference>
<keyword evidence="2" id="KW-0201">Cytochrome c-type biogenesis</keyword>
<dbReference type="Pfam" id="PF14289">
    <property type="entry name" value="DUF4369"/>
    <property type="match status" value="1"/>
</dbReference>
<dbReference type="PANTHER" id="PTHR42852:SF6">
    <property type="entry name" value="THIOL:DISULFIDE INTERCHANGE PROTEIN DSBE"/>
    <property type="match status" value="1"/>
</dbReference>
<dbReference type="InterPro" id="IPR013766">
    <property type="entry name" value="Thioredoxin_domain"/>
</dbReference>
<evidence type="ECO:0000313" key="6">
    <source>
        <dbReference type="EMBL" id="PXV68993.1"/>
    </source>
</evidence>
<evidence type="ECO:0000313" key="7">
    <source>
        <dbReference type="Proteomes" id="UP000247973"/>
    </source>
</evidence>
<evidence type="ECO:0000256" key="4">
    <source>
        <dbReference type="ARBA" id="ARBA00023284"/>
    </source>
</evidence>
<dbReference type="Gene3D" id="3.40.30.10">
    <property type="entry name" value="Glutaredoxin"/>
    <property type="match status" value="1"/>
</dbReference>
<comment type="subcellular location">
    <subcellularLocation>
        <location evidence="1">Cell envelope</location>
    </subcellularLocation>
</comment>
<name>A0A2V3PTP1_9BACT</name>
<evidence type="ECO:0000256" key="1">
    <source>
        <dbReference type="ARBA" id="ARBA00004196"/>
    </source>
</evidence>
<protein>
    <submittedName>
        <fullName evidence="6">Peroxiredoxin</fullName>
    </submittedName>
</protein>
<dbReference type="PROSITE" id="PS00194">
    <property type="entry name" value="THIOREDOXIN_1"/>
    <property type="match status" value="1"/>
</dbReference>
<evidence type="ECO:0000256" key="2">
    <source>
        <dbReference type="ARBA" id="ARBA00022748"/>
    </source>
</evidence>
<dbReference type="Proteomes" id="UP000247973">
    <property type="component" value="Unassembled WGS sequence"/>
</dbReference>
<dbReference type="InterPro" id="IPR025380">
    <property type="entry name" value="DUF4369"/>
</dbReference>
<dbReference type="PANTHER" id="PTHR42852">
    <property type="entry name" value="THIOL:DISULFIDE INTERCHANGE PROTEIN DSBE"/>
    <property type="match status" value="1"/>
</dbReference>
<gene>
    <name evidence="6" type="ORF">CLV62_101259</name>
</gene>
<dbReference type="AlphaFoldDB" id="A0A2V3PTP1"/>
<dbReference type="InterPro" id="IPR050553">
    <property type="entry name" value="Thioredoxin_ResA/DsbE_sf"/>
</dbReference>
<dbReference type="InterPro" id="IPR017937">
    <property type="entry name" value="Thioredoxin_CS"/>
</dbReference>
<dbReference type="Pfam" id="PF00578">
    <property type="entry name" value="AhpC-TSA"/>
    <property type="match status" value="1"/>
</dbReference>
<dbReference type="InterPro" id="IPR000866">
    <property type="entry name" value="AhpC/TSA"/>
</dbReference>
<dbReference type="CDD" id="cd02966">
    <property type="entry name" value="TlpA_like_family"/>
    <property type="match status" value="1"/>
</dbReference>
<comment type="caution">
    <text evidence="6">The sequence shown here is derived from an EMBL/GenBank/DDBJ whole genome shotgun (WGS) entry which is preliminary data.</text>
</comment>
<dbReference type="EMBL" id="QICL01000001">
    <property type="protein sequence ID" value="PXV68993.1"/>
    <property type="molecule type" value="Genomic_DNA"/>
</dbReference>
<dbReference type="SUPFAM" id="SSF52833">
    <property type="entry name" value="Thioredoxin-like"/>
    <property type="match status" value="1"/>
</dbReference>
<evidence type="ECO:0000259" key="5">
    <source>
        <dbReference type="PROSITE" id="PS51352"/>
    </source>
</evidence>
<proteinExistence type="predicted"/>
<keyword evidence="4" id="KW-0676">Redox-active center</keyword>
<keyword evidence="7" id="KW-1185">Reference proteome</keyword>
<dbReference type="GO" id="GO:0017004">
    <property type="term" value="P:cytochrome complex assembly"/>
    <property type="evidence" value="ECO:0007669"/>
    <property type="project" value="UniProtKB-KW"/>
</dbReference>
<keyword evidence="3" id="KW-1015">Disulfide bond</keyword>
<evidence type="ECO:0000256" key="3">
    <source>
        <dbReference type="ARBA" id="ARBA00023157"/>
    </source>
</evidence>
<sequence>MGGVSCNKTPSNHFILNGYIEGADNTEIIRLNYMYLKDNKWHEISDSTKLIEGKFSFEGNMDEVTGAYLSIDQTSVQIYLEPTKMKLTIDKSRPYTYELSGTSVEKESIELRNLLSDYLIISDSTGDSIQDIFKQIDLHNNEPALVDSLMQRAYYFKDKATINAQKSDSIKLDFIVKHTTYQIIPHLLYTLSRNNLISIDTITSIYNNLPEHSKVTLSGKLASAQMKETQLSLNIKDLSTGETAPDFSKENIQGETIKLSDFRTKNYVLLDFWASWCGPCVKQIPQLKKIQDTYADKGLKIIGVSLDGDEKEWRNAVEKHQVGTWIQVSGYSDPDDYFSKAGDISVIYNIKAIPVYILIDKQGKILKKWQHIGDQELEFIDNILKQET</sequence>
<reference evidence="6 7" key="1">
    <citation type="submission" date="2018-03" db="EMBL/GenBank/DDBJ databases">
        <title>Genomic Encyclopedia of Archaeal and Bacterial Type Strains, Phase II (KMG-II): from individual species to whole genera.</title>
        <authorList>
            <person name="Goeker M."/>
        </authorList>
    </citation>
    <scope>NUCLEOTIDE SEQUENCE [LARGE SCALE GENOMIC DNA]</scope>
    <source>
        <strain evidence="6 7">DSM 100214</strain>
    </source>
</reference>
<feature type="domain" description="Thioredoxin" evidence="5">
    <location>
        <begin position="238"/>
        <end position="388"/>
    </location>
</feature>
<dbReference type="PROSITE" id="PS51352">
    <property type="entry name" value="THIOREDOXIN_2"/>
    <property type="match status" value="1"/>
</dbReference>
<dbReference type="InterPro" id="IPR036249">
    <property type="entry name" value="Thioredoxin-like_sf"/>
</dbReference>